<dbReference type="PANTHER" id="PTHR47926:SF347">
    <property type="entry name" value="PENTATRICOPEPTIDE REPEAT-CONTAINING PROTEIN"/>
    <property type="match status" value="1"/>
</dbReference>
<dbReference type="NCBIfam" id="TIGR00756">
    <property type="entry name" value="PPR"/>
    <property type="match status" value="1"/>
</dbReference>
<keyword evidence="1" id="KW-0677">Repeat</keyword>
<dbReference type="PANTHER" id="PTHR47926">
    <property type="entry name" value="PENTATRICOPEPTIDE REPEAT-CONTAINING PROTEIN"/>
    <property type="match status" value="1"/>
</dbReference>
<dbReference type="Pfam" id="PF20431">
    <property type="entry name" value="E_motif"/>
    <property type="match status" value="1"/>
</dbReference>
<dbReference type="InterPro" id="IPR011990">
    <property type="entry name" value="TPR-like_helical_dom_sf"/>
</dbReference>
<dbReference type="EMBL" id="JADCNL010000012">
    <property type="protein sequence ID" value="KAG0458236.1"/>
    <property type="molecule type" value="Genomic_DNA"/>
</dbReference>
<sequence>MRRDHAIEPVMKHYVCMVDLYGRAGLLDEAFDFVKEMPIKPSKFIWGSLLSSCRKHKNLMLGEQVVKRALVLDQFDVGNYALLSRMYADVGRWKDVATLRSIMKEFE</sequence>
<dbReference type="InterPro" id="IPR046848">
    <property type="entry name" value="E_motif"/>
</dbReference>
<proteinExistence type="predicted"/>
<dbReference type="OrthoDB" id="341578at2759"/>
<evidence type="ECO:0008006" key="4">
    <source>
        <dbReference type="Google" id="ProtNLM"/>
    </source>
</evidence>
<dbReference type="AlphaFoldDB" id="A0A835PTQ5"/>
<name>A0A835PTQ5_VANPL</name>
<reference evidence="2 3" key="1">
    <citation type="journal article" date="2020" name="Nat. Food">
        <title>A phased Vanilla planifolia genome enables genetic improvement of flavour and production.</title>
        <authorList>
            <person name="Hasing T."/>
            <person name="Tang H."/>
            <person name="Brym M."/>
            <person name="Khazi F."/>
            <person name="Huang T."/>
            <person name="Chambers A.H."/>
        </authorList>
    </citation>
    <scope>NUCLEOTIDE SEQUENCE [LARGE SCALE GENOMIC DNA]</scope>
    <source>
        <tissue evidence="2">Leaf</tissue>
    </source>
</reference>
<protein>
    <recommendedName>
        <fullName evidence="4">Pentatricopeptide repeat-containing protein</fullName>
    </recommendedName>
</protein>
<dbReference type="GO" id="GO:0009451">
    <property type="term" value="P:RNA modification"/>
    <property type="evidence" value="ECO:0007669"/>
    <property type="project" value="InterPro"/>
</dbReference>
<gene>
    <name evidence="2" type="ORF">HPP92_023393</name>
</gene>
<dbReference type="InterPro" id="IPR046960">
    <property type="entry name" value="PPR_At4g14850-like_plant"/>
</dbReference>
<dbReference type="Proteomes" id="UP000636800">
    <property type="component" value="Chromosome 12"/>
</dbReference>
<dbReference type="InterPro" id="IPR002885">
    <property type="entry name" value="PPR_rpt"/>
</dbReference>
<evidence type="ECO:0000256" key="1">
    <source>
        <dbReference type="ARBA" id="ARBA00022737"/>
    </source>
</evidence>
<dbReference type="Gene3D" id="1.25.40.10">
    <property type="entry name" value="Tetratricopeptide repeat domain"/>
    <property type="match status" value="1"/>
</dbReference>
<dbReference type="Pfam" id="PF01535">
    <property type="entry name" value="PPR"/>
    <property type="match status" value="1"/>
</dbReference>
<keyword evidence="3" id="KW-1185">Reference proteome</keyword>
<accession>A0A835PTQ5</accession>
<organism evidence="2 3">
    <name type="scientific">Vanilla planifolia</name>
    <name type="common">Vanilla</name>
    <dbReference type="NCBI Taxonomy" id="51239"/>
    <lineage>
        <taxon>Eukaryota</taxon>
        <taxon>Viridiplantae</taxon>
        <taxon>Streptophyta</taxon>
        <taxon>Embryophyta</taxon>
        <taxon>Tracheophyta</taxon>
        <taxon>Spermatophyta</taxon>
        <taxon>Magnoliopsida</taxon>
        <taxon>Liliopsida</taxon>
        <taxon>Asparagales</taxon>
        <taxon>Orchidaceae</taxon>
        <taxon>Vanilloideae</taxon>
        <taxon>Vanilleae</taxon>
        <taxon>Vanilla</taxon>
    </lineage>
</organism>
<evidence type="ECO:0000313" key="3">
    <source>
        <dbReference type="Proteomes" id="UP000636800"/>
    </source>
</evidence>
<comment type="caution">
    <text evidence="2">The sequence shown here is derived from an EMBL/GenBank/DDBJ whole genome shotgun (WGS) entry which is preliminary data.</text>
</comment>
<evidence type="ECO:0000313" key="2">
    <source>
        <dbReference type="EMBL" id="KAG0458236.1"/>
    </source>
</evidence>
<dbReference type="GO" id="GO:0003723">
    <property type="term" value="F:RNA binding"/>
    <property type="evidence" value="ECO:0007669"/>
    <property type="project" value="InterPro"/>
</dbReference>